<evidence type="ECO:0000313" key="8">
    <source>
        <dbReference type="Proteomes" id="UP000018159"/>
    </source>
</evidence>
<organism evidence="7 8">
    <name type="scientific">Candidatus Nitrosotenuis uzonensis</name>
    <dbReference type="NCBI Taxonomy" id="1407055"/>
    <lineage>
        <taxon>Archaea</taxon>
        <taxon>Nitrososphaerota</taxon>
        <taxon>Candidatus Nitrosotenuis</taxon>
    </lineage>
</organism>
<keyword evidence="4" id="KW-1133">Transmembrane helix</keyword>
<dbReference type="AlphaFoldDB" id="V6ATA4"/>
<dbReference type="STRING" id="1407055.NITUZ_40122"/>
<dbReference type="SUPFAM" id="SSF49503">
    <property type="entry name" value="Cupredoxins"/>
    <property type="match status" value="3"/>
</dbReference>
<dbReference type="Pfam" id="PF00127">
    <property type="entry name" value="Copper-bind"/>
    <property type="match status" value="1"/>
</dbReference>
<feature type="transmembrane region" description="Helical" evidence="4">
    <location>
        <begin position="36"/>
        <end position="56"/>
    </location>
</feature>
<dbReference type="InterPro" id="IPR008972">
    <property type="entry name" value="Cupredoxin"/>
</dbReference>
<evidence type="ECO:0000256" key="1">
    <source>
        <dbReference type="ARBA" id="ARBA00022723"/>
    </source>
</evidence>
<evidence type="ECO:0000259" key="5">
    <source>
        <dbReference type="Pfam" id="PF00127"/>
    </source>
</evidence>
<keyword evidence="4" id="KW-0472">Membrane</keyword>
<evidence type="ECO:0000313" key="7">
    <source>
        <dbReference type="EMBL" id="CDI05956.1"/>
    </source>
</evidence>
<dbReference type="Proteomes" id="UP000018159">
    <property type="component" value="Unassembled WGS sequence"/>
</dbReference>
<feature type="transmembrane region" description="Helical" evidence="4">
    <location>
        <begin position="93"/>
        <end position="114"/>
    </location>
</feature>
<feature type="transmembrane region" description="Helical" evidence="4">
    <location>
        <begin position="68"/>
        <end position="87"/>
    </location>
</feature>
<dbReference type="GO" id="GO:0005507">
    <property type="term" value="F:copper ion binding"/>
    <property type="evidence" value="ECO:0007669"/>
    <property type="project" value="InterPro"/>
</dbReference>
<dbReference type="EMBL" id="CBTY010000009">
    <property type="protein sequence ID" value="CDI05956.1"/>
    <property type="molecule type" value="Genomic_DNA"/>
</dbReference>
<evidence type="ECO:0000256" key="4">
    <source>
        <dbReference type="SAM" id="Phobius"/>
    </source>
</evidence>
<evidence type="ECO:0000259" key="6">
    <source>
        <dbReference type="Pfam" id="PF13473"/>
    </source>
</evidence>
<keyword evidence="4" id="KW-0812">Transmembrane</keyword>
<evidence type="ECO:0000256" key="2">
    <source>
        <dbReference type="ARBA" id="ARBA00023008"/>
    </source>
</evidence>
<dbReference type="InterPro" id="IPR028096">
    <property type="entry name" value="EfeO_Cupredoxin"/>
</dbReference>
<feature type="transmembrane region" description="Helical" evidence="4">
    <location>
        <begin position="126"/>
        <end position="145"/>
    </location>
</feature>
<dbReference type="PANTHER" id="PTHR36507:SF1">
    <property type="entry name" value="BLL1555 PROTEIN"/>
    <property type="match status" value="1"/>
</dbReference>
<dbReference type="Gene3D" id="2.60.40.420">
    <property type="entry name" value="Cupredoxins - blue copper proteins"/>
    <property type="match status" value="3"/>
</dbReference>
<dbReference type="RefSeq" id="WP_177309465.1">
    <property type="nucleotide sequence ID" value="NZ_CBTY010000009.1"/>
</dbReference>
<feature type="region of interest" description="Disordered" evidence="3">
    <location>
        <begin position="363"/>
        <end position="423"/>
    </location>
</feature>
<dbReference type="OrthoDB" id="11836at2157"/>
<dbReference type="GO" id="GO:0009055">
    <property type="term" value="F:electron transfer activity"/>
    <property type="evidence" value="ECO:0007669"/>
    <property type="project" value="InterPro"/>
</dbReference>
<evidence type="ECO:0000256" key="3">
    <source>
        <dbReference type="SAM" id="MobiDB-lite"/>
    </source>
</evidence>
<dbReference type="Pfam" id="PF13473">
    <property type="entry name" value="Cupredoxin_1"/>
    <property type="match status" value="1"/>
</dbReference>
<dbReference type="PANTHER" id="PTHR36507">
    <property type="entry name" value="BLL1555 PROTEIN"/>
    <property type="match status" value="1"/>
</dbReference>
<protein>
    <submittedName>
        <fullName evidence="7">Blue (Type 1) copper domain protein (Modular protein)</fullName>
    </submittedName>
</protein>
<reference evidence="7 8" key="1">
    <citation type="journal article" date="2013" name="PLoS ONE">
        <title>Enrichment and Genome Sequence of the Group I.1a Ammonia-Oxidizing Archaeon ?Ca. Nitrosotenuis uzonensis? Representing a Clade Globally.</title>
        <authorList>
            <person name="Lebedeva E.V."/>
            <person name="Hatzenpichler R."/>
            <person name="Pelletier E."/>
            <person name="Schuster N."/>
            <person name="Hauzmayer S."/>
            <person name="Bulaev A."/>
            <person name="Grigor'eva N.V."/>
            <person name="Galushko A."/>
            <person name="Schmid M."/>
            <person name="Palatinszky M."/>
            <person name="Le Paslier D."/>
            <person name="Daims H."/>
            <person name="Wagner M."/>
        </authorList>
    </citation>
    <scope>NUCLEOTIDE SEQUENCE [LARGE SCALE GENOMIC DNA]</scope>
    <source>
        <strain evidence="7 8">N4</strain>
    </source>
</reference>
<dbReference type="InterPro" id="IPR000923">
    <property type="entry name" value="BlueCu_1"/>
</dbReference>
<keyword evidence="8" id="KW-1185">Reference proteome</keyword>
<accession>V6ATA4</accession>
<name>V6ATA4_9ARCH</name>
<feature type="domain" description="Blue (type 1) copper" evidence="5">
    <location>
        <begin position="442"/>
        <end position="523"/>
    </location>
</feature>
<dbReference type="InterPro" id="IPR052721">
    <property type="entry name" value="ET_Amicyanin"/>
</dbReference>
<keyword evidence="1" id="KW-0479">Metal-binding</keyword>
<proteinExistence type="predicted"/>
<feature type="domain" description="EfeO-type cupredoxin-like" evidence="6">
    <location>
        <begin position="285"/>
        <end position="350"/>
    </location>
</feature>
<gene>
    <name evidence="7" type="ORF">NITUZ_40122</name>
</gene>
<keyword evidence="2" id="KW-0186">Copper</keyword>
<comment type="caution">
    <text evidence="7">The sequence shown here is derived from an EMBL/GenBank/DDBJ whole genome shotgun (WGS) entry which is preliminary data.</text>
</comment>
<sequence>MSNWDLMMPGMGLTAIGLAGVTVSYAGIAHTFIDGMHALTGLTMFVGLIFLAAGILDGGVSTSNRAKATTLVVLGISLSFAVAAFSFTTITTLPTFAGVMLIVTIPAIVIAYVAMKMPEYTKPISIIFILAVGAAISAYVGFGLYGPSPYLVPPPVPVEEPSEKPATTAPVFAISILKGSATQGNPDYEPDEAHVPIGHIIEWTNNDDVSHTVTSSADAGETFNSNLFNAGEVYRLDTSTLAPGKYDYLCIVHPWMTASFILEEPKSAPEFPISILKGSATQGNPDYEPDFAQVPLGNTIVWTNDDDTMHTVTSTDGIFDSSVINAGEVYRLDTSTLAPGKYDYLCIVHPWMTAAFELTEGQQEERLAEDATVTDPNSIPEEKMQSEPAVEPESEMVAPEVSQPVESEVLTDQEPKPVEPSPQEDAVIVSIPLGTSMPGCEKENACFAPSEIRIGIGTTITWTNDDTAAHTVTSGDVKTGPIGQFDSGLLMAGKLFSFTFETKGQYPYYCQVHPWMTGKVIVE</sequence>